<dbReference type="EMBL" id="MTYH01000076">
    <property type="protein sequence ID" value="PNP39675.1"/>
    <property type="molecule type" value="Genomic_DNA"/>
</dbReference>
<name>A0A2K0T2C5_9HYPO</name>
<feature type="domain" description="Beta-lactamase-related" evidence="2">
    <location>
        <begin position="36"/>
        <end position="145"/>
    </location>
</feature>
<comment type="similarity">
    <text evidence="1">Belongs to the peptidase S12 family.</text>
</comment>
<reference evidence="3 4" key="1">
    <citation type="submission" date="2017-02" db="EMBL/GenBank/DDBJ databases">
        <title>Genomes of Trichoderma spp. with biocontrol activity.</title>
        <authorList>
            <person name="Gardiner D."/>
            <person name="Kazan K."/>
            <person name="Vos C."/>
            <person name="Harvey P."/>
        </authorList>
    </citation>
    <scope>NUCLEOTIDE SEQUENCE [LARGE SCALE GENOMIC DNA]</scope>
    <source>
        <strain evidence="3 4">A5MH</strain>
    </source>
</reference>
<protein>
    <recommendedName>
        <fullName evidence="2">Beta-lactamase-related domain-containing protein</fullName>
    </recommendedName>
</protein>
<evidence type="ECO:0000259" key="2">
    <source>
        <dbReference type="Pfam" id="PF00144"/>
    </source>
</evidence>
<dbReference type="InterPro" id="IPR050491">
    <property type="entry name" value="AmpC-like"/>
</dbReference>
<dbReference type="PANTHER" id="PTHR46825">
    <property type="entry name" value="D-ALANYL-D-ALANINE-CARBOXYPEPTIDASE/ENDOPEPTIDASE AMPH"/>
    <property type="match status" value="1"/>
</dbReference>
<evidence type="ECO:0000313" key="3">
    <source>
        <dbReference type="EMBL" id="PNP39675.1"/>
    </source>
</evidence>
<accession>A0A2K0T2C5</accession>
<dbReference type="SUPFAM" id="SSF56601">
    <property type="entry name" value="beta-lactamase/transpeptidase-like"/>
    <property type="match status" value="1"/>
</dbReference>
<dbReference type="OrthoDB" id="5946976at2759"/>
<dbReference type="Proteomes" id="UP000236546">
    <property type="component" value="Unassembled WGS sequence"/>
</dbReference>
<dbReference type="Gene3D" id="3.40.710.10">
    <property type="entry name" value="DD-peptidase/beta-lactamase superfamily"/>
    <property type="match status" value="1"/>
</dbReference>
<proteinExistence type="inferred from homology"/>
<dbReference type="Pfam" id="PF00144">
    <property type="entry name" value="Beta-lactamase"/>
    <property type="match status" value="1"/>
</dbReference>
<organism evidence="3 4">
    <name type="scientific">Trichoderma gamsii</name>
    <dbReference type="NCBI Taxonomy" id="398673"/>
    <lineage>
        <taxon>Eukaryota</taxon>
        <taxon>Fungi</taxon>
        <taxon>Dikarya</taxon>
        <taxon>Ascomycota</taxon>
        <taxon>Pezizomycotina</taxon>
        <taxon>Sordariomycetes</taxon>
        <taxon>Hypocreomycetidae</taxon>
        <taxon>Hypocreales</taxon>
        <taxon>Hypocreaceae</taxon>
        <taxon>Trichoderma</taxon>
    </lineage>
</organism>
<dbReference type="AlphaFoldDB" id="A0A2K0T2C5"/>
<dbReference type="PANTHER" id="PTHR46825:SF9">
    <property type="entry name" value="BETA-LACTAMASE-RELATED DOMAIN-CONTAINING PROTEIN"/>
    <property type="match status" value="1"/>
</dbReference>
<comment type="caution">
    <text evidence="3">The sequence shown here is derived from an EMBL/GenBank/DDBJ whole genome shotgun (WGS) entry which is preliminary data.</text>
</comment>
<dbReference type="InterPro" id="IPR012338">
    <property type="entry name" value="Beta-lactam/transpept-like"/>
</dbReference>
<evidence type="ECO:0000313" key="4">
    <source>
        <dbReference type="Proteomes" id="UP000236546"/>
    </source>
</evidence>
<evidence type="ECO:0000256" key="1">
    <source>
        <dbReference type="ARBA" id="ARBA00038215"/>
    </source>
</evidence>
<dbReference type="InterPro" id="IPR001466">
    <property type="entry name" value="Beta-lactam-related"/>
</dbReference>
<sequence length="154" mass="17109">MTLKTFSSLVAASSAEEYSTKHAENLTMHERLARADSRVDEICKSSGVPGASIGVIHNGDVIHTYKFGYRDVENQLPTTSDTVYGIGSVTKSFIVAGIARLVEDKKLTWSTLVRDILPEFEQQDANIAETLTIADILSHRSGLWIWRHEPSFSR</sequence>
<gene>
    <name evidence="3" type="ORF">TGAMA5MH_08346</name>
</gene>